<dbReference type="Proteomes" id="UP000794436">
    <property type="component" value="Unassembled WGS sequence"/>
</dbReference>
<evidence type="ECO:0000259" key="2">
    <source>
        <dbReference type="PROSITE" id="PS51140"/>
    </source>
</evidence>
<proteinExistence type="predicted"/>
<organism evidence="3 4">
    <name type="scientific">Pythium oligandrum</name>
    <name type="common">Mycoparasitic fungus</name>
    <dbReference type="NCBI Taxonomy" id="41045"/>
    <lineage>
        <taxon>Eukaryota</taxon>
        <taxon>Sar</taxon>
        <taxon>Stramenopiles</taxon>
        <taxon>Oomycota</taxon>
        <taxon>Peronosporomycetes</taxon>
        <taxon>Pythiales</taxon>
        <taxon>Pythiaceae</taxon>
        <taxon>Pythium</taxon>
    </lineage>
</organism>
<keyword evidence="4" id="KW-1185">Reference proteome</keyword>
<dbReference type="OrthoDB" id="72070at2759"/>
<dbReference type="Pfam" id="PF02845">
    <property type="entry name" value="CUE"/>
    <property type="match status" value="1"/>
</dbReference>
<protein>
    <recommendedName>
        <fullName evidence="2">CUE domain-containing protein</fullName>
    </recommendedName>
</protein>
<dbReference type="GO" id="GO:0043130">
    <property type="term" value="F:ubiquitin binding"/>
    <property type="evidence" value="ECO:0007669"/>
    <property type="project" value="InterPro"/>
</dbReference>
<evidence type="ECO:0000313" key="4">
    <source>
        <dbReference type="Proteomes" id="UP000794436"/>
    </source>
</evidence>
<dbReference type="PROSITE" id="PS51140">
    <property type="entry name" value="CUE"/>
    <property type="match status" value="1"/>
</dbReference>
<feature type="compositionally biased region" description="Basic and acidic residues" evidence="1">
    <location>
        <begin position="282"/>
        <end position="292"/>
    </location>
</feature>
<feature type="region of interest" description="Disordered" evidence="1">
    <location>
        <begin position="140"/>
        <end position="197"/>
    </location>
</feature>
<dbReference type="AlphaFoldDB" id="A0A8K1CQG6"/>
<dbReference type="CDD" id="cd14279">
    <property type="entry name" value="CUE"/>
    <property type="match status" value="1"/>
</dbReference>
<comment type="caution">
    <text evidence="3">The sequence shown here is derived from an EMBL/GenBank/DDBJ whole genome shotgun (WGS) entry which is preliminary data.</text>
</comment>
<feature type="compositionally biased region" description="Acidic residues" evidence="1">
    <location>
        <begin position="154"/>
        <end position="185"/>
    </location>
</feature>
<feature type="compositionally biased region" description="Polar residues" evidence="1">
    <location>
        <begin position="293"/>
        <end position="314"/>
    </location>
</feature>
<sequence length="536" mass="59799">MDTLQSVFPSVPRAALQRVLEICDQSVEAASSWLIENDWHELVDDEEDEQQAQEEVREVDNQRAVNGDQRQRPTVAQTLPSANAAFVGTTVISTSAIAATYGNSNGTPTAPMASMALNSTSTARFGMNGREGHHGLFETARRSNGATRFHHDLDGDDVESEDAEDDDEDEEEDDDDEDDDDDDGDANSYYDSGDEAYYHNSVPHLTKRIKVTQDDKPRDAKSECFWASFDDQTMSKTLIELLNTTLSKVAHSKVTLLNKTSAHLDEEEATIRLKSILVRAEEESRPQLDESRNSNPNLGNSLRRILNSSPSSPVNGADSPTIVAGQKRKRTEDESSPIETLGFFAYFFPITDLDMIWRSIMHAHLFSRRFGELIEFHTSGCFNRRDFDEMMHIHTTVSSSSSRAASIGAPLSGLKCCVLIPCEASDAEIFRVGKNVHTTLKLPGSLYYRALDVSDKSSSGRERALPDLLSEDGILTEDSFRRFARYRIKKEEADANTKTAKDSASSDHFLGYQRQHRVEHCLQALENNAWTNRLSG</sequence>
<dbReference type="InterPro" id="IPR003892">
    <property type="entry name" value="CUE"/>
</dbReference>
<accession>A0A8K1CQG6</accession>
<dbReference type="EMBL" id="SPLM01000003">
    <property type="protein sequence ID" value="TMW67941.1"/>
    <property type="molecule type" value="Genomic_DNA"/>
</dbReference>
<gene>
    <name evidence="3" type="ORF">Poli38472_007613</name>
</gene>
<feature type="region of interest" description="Disordered" evidence="1">
    <location>
        <begin position="282"/>
        <end position="334"/>
    </location>
</feature>
<evidence type="ECO:0000256" key="1">
    <source>
        <dbReference type="SAM" id="MobiDB-lite"/>
    </source>
</evidence>
<evidence type="ECO:0000313" key="3">
    <source>
        <dbReference type="EMBL" id="TMW67941.1"/>
    </source>
</evidence>
<reference evidence="3" key="1">
    <citation type="submission" date="2019-03" db="EMBL/GenBank/DDBJ databases">
        <title>Long read genome sequence of the mycoparasitic Pythium oligandrum ATCC 38472 isolated from sugarbeet rhizosphere.</title>
        <authorList>
            <person name="Gaulin E."/>
        </authorList>
    </citation>
    <scope>NUCLEOTIDE SEQUENCE</scope>
    <source>
        <strain evidence="3">ATCC 38472_TT</strain>
    </source>
</reference>
<name>A0A8K1CQG6_PYTOL</name>
<feature type="domain" description="CUE" evidence="2">
    <location>
        <begin position="1"/>
        <end position="40"/>
    </location>
</feature>